<feature type="transmembrane region" description="Helical" evidence="1">
    <location>
        <begin position="88"/>
        <end position="106"/>
    </location>
</feature>
<protein>
    <submittedName>
        <fullName evidence="2">Uncharacterized protein</fullName>
    </submittedName>
</protein>
<accession>A0ABM9NAI8</accession>
<dbReference type="RefSeq" id="WP_232203673.1">
    <property type="nucleotide sequence ID" value="NZ_OY974080.1"/>
</dbReference>
<evidence type="ECO:0000313" key="2">
    <source>
        <dbReference type="EMBL" id="CAK9119511.1"/>
    </source>
</evidence>
<dbReference type="Proteomes" id="UP001642485">
    <property type="component" value="Chromosome"/>
</dbReference>
<name>A0ABM9NAI8_RICHE</name>
<evidence type="ECO:0000256" key="1">
    <source>
        <dbReference type="SAM" id="Phobius"/>
    </source>
</evidence>
<keyword evidence="1" id="KW-0812">Transmembrane</keyword>
<organism evidence="2 3">
    <name type="scientific">Rickettsia helvetica</name>
    <dbReference type="NCBI Taxonomy" id="35789"/>
    <lineage>
        <taxon>Bacteria</taxon>
        <taxon>Pseudomonadati</taxon>
        <taxon>Pseudomonadota</taxon>
        <taxon>Alphaproteobacteria</taxon>
        <taxon>Rickettsiales</taxon>
        <taxon>Rickettsiaceae</taxon>
        <taxon>Rickettsieae</taxon>
        <taxon>Rickettsia</taxon>
        <taxon>spotted fever group</taxon>
    </lineage>
</organism>
<keyword evidence="3" id="KW-1185">Reference proteome</keyword>
<feature type="transmembrane region" description="Helical" evidence="1">
    <location>
        <begin position="57"/>
        <end position="76"/>
    </location>
</feature>
<proteinExistence type="predicted"/>
<keyword evidence="1" id="KW-1133">Transmembrane helix</keyword>
<gene>
    <name evidence="2" type="ORF">OB144RH_00295</name>
</gene>
<reference evidence="2 3" key="1">
    <citation type="submission" date="2024-02" db="EMBL/GenBank/DDBJ databases">
        <authorList>
            <person name="Nijsse B."/>
            <person name="Sprong H."/>
        </authorList>
    </citation>
    <scope>NUCLEOTIDE SEQUENCE [LARGE SCALE GENOMIC DNA]</scope>
    <source>
        <strain evidence="2">OB144</strain>
    </source>
</reference>
<evidence type="ECO:0000313" key="3">
    <source>
        <dbReference type="Proteomes" id="UP001642485"/>
    </source>
</evidence>
<keyword evidence="1" id="KW-0472">Membrane</keyword>
<sequence>MQTFFVFKAQKDKYQKFTLLQVITIYIFIGLSTYNFWSLPFIIFSIIINKNSIINHLWLINSVFSLLYLYGTALCILKNSLKSGKVKFQDIVALILWASYFILHYIL</sequence>
<dbReference type="EMBL" id="OZ018776">
    <property type="protein sequence ID" value="CAK9119511.1"/>
    <property type="molecule type" value="Genomic_DNA"/>
</dbReference>
<feature type="transmembrane region" description="Helical" evidence="1">
    <location>
        <begin position="17"/>
        <end position="37"/>
    </location>
</feature>